<dbReference type="EMBL" id="CAJNBJ010000012">
    <property type="protein sequence ID" value="CAE6745854.1"/>
    <property type="molecule type" value="Genomic_DNA"/>
</dbReference>
<dbReference type="Pfam" id="PF11220">
    <property type="entry name" value="DUF3015"/>
    <property type="match status" value="1"/>
</dbReference>
<dbReference type="RefSeq" id="WP_213042172.1">
    <property type="nucleotide sequence ID" value="NZ_CAJNBJ010000012.1"/>
</dbReference>
<keyword evidence="1" id="KW-0732">Signal</keyword>
<comment type="caution">
    <text evidence="2">The sequence shown here is derived from an EMBL/GenBank/DDBJ whole genome shotgun (WGS) entry which is preliminary data.</text>
</comment>
<proteinExistence type="predicted"/>
<keyword evidence="3" id="KW-1185">Reference proteome</keyword>
<protein>
    <recommendedName>
        <fullName evidence="4">Lipoprotein</fullName>
    </recommendedName>
</protein>
<evidence type="ECO:0000313" key="3">
    <source>
        <dbReference type="Proteomes" id="UP000675880"/>
    </source>
</evidence>
<feature type="chain" id="PRO_5046691444" description="Lipoprotein" evidence="1">
    <location>
        <begin position="24"/>
        <end position="159"/>
    </location>
</feature>
<organism evidence="2 3">
    <name type="scientific">Nitrospira defluvii</name>
    <dbReference type="NCBI Taxonomy" id="330214"/>
    <lineage>
        <taxon>Bacteria</taxon>
        <taxon>Pseudomonadati</taxon>
        <taxon>Nitrospirota</taxon>
        <taxon>Nitrospiria</taxon>
        <taxon>Nitrospirales</taxon>
        <taxon>Nitrospiraceae</taxon>
        <taxon>Nitrospira</taxon>
    </lineage>
</organism>
<sequence>MITARVALIAGLLLTLGGCMTDATVELTKAPFDATTQLTNGTTGATKEFLDPTTEFTSSTTPGSLTDGRLLRAKQRATVFATHTHENLRADIARGQGEYLASLAALAGVSADRWPDFQTTMTASYPALFDEQMSVAQSSERVVDIAWANGYGRQLTAPY</sequence>
<evidence type="ECO:0000313" key="2">
    <source>
        <dbReference type="EMBL" id="CAE6745854.1"/>
    </source>
</evidence>
<dbReference type="Proteomes" id="UP000675880">
    <property type="component" value="Unassembled WGS sequence"/>
</dbReference>
<dbReference type="PROSITE" id="PS51257">
    <property type="entry name" value="PROKAR_LIPOPROTEIN"/>
    <property type="match status" value="1"/>
</dbReference>
<gene>
    <name evidence="2" type="ORF">NSPZN2_20004</name>
</gene>
<accession>A0ABM8RCQ6</accession>
<name>A0ABM8RCQ6_9BACT</name>
<dbReference type="InterPro" id="IPR021383">
    <property type="entry name" value="DUF3015"/>
</dbReference>
<reference evidence="2 3" key="1">
    <citation type="submission" date="2021-02" db="EMBL/GenBank/DDBJ databases">
        <authorList>
            <person name="Han P."/>
        </authorList>
    </citation>
    <scope>NUCLEOTIDE SEQUENCE [LARGE SCALE GENOMIC DNA]</scope>
    <source>
        <strain evidence="2">Candidatus Nitrospira sp. ZN2</strain>
    </source>
</reference>
<evidence type="ECO:0000256" key="1">
    <source>
        <dbReference type="SAM" id="SignalP"/>
    </source>
</evidence>
<evidence type="ECO:0008006" key="4">
    <source>
        <dbReference type="Google" id="ProtNLM"/>
    </source>
</evidence>
<feature type="signal peptide" evidence="1">
    <location>
        <begin position="1"/>
        <end position="23"/>
    </location>
</feature>